<keyword evidence="2" id="KW-0472">Membrane</keyword>
<feature type="compositionally biased region" description="Acidic residues" evidence="1">
    <location>
        <begin position="21"/>
        <end position="33"/>
    </location>
</feature>
<keyword evidence="4" id="KW-1185">Reference proteome</keyword>
<feature type="transmembrane region" description="Helical" evidence="2">
    <location>
        <begin position="370"/>
        <end position="388"/>
    </location>
</feature>
<feature type="transmembrane region" description="Helical" evidence="2">
    <location>
        <begin position="272"/>
        <end position="290"/>
    </location>
</feature>
<keyword evidence="2" id="KW-0812">Transmembrane</keyword>
<feature type="transmembrane region" description="Helical" evidence="2">
    <location>
        <begin position="346"/>
        <end position="364"/>
    </location>
</feature>
<name>A0AAD7BL73_9AGAR</name>
<sequence>MLEQLAERAGAVPPPLSMAVEEADVPDSDTEQGDWDPVVGLSAGRTPSSSCLFHPEAAVGGNADVGSQPSIAQWWPTGCHQHEPASPALNWYAPNTQSRSDGKEKVLLRFYEQAKRRVQGIVHGADLKLEAIPGSQNPTPPPSILPAATLPLPAVSTTTKSGLRDIVEDVLLTSSVLVDTVSRQIYLHFLLRIPSLYFTRVTRIFEDAQLSLPDIEKMARARAEQWNPAENPAWTTTFIQQPNLKEPLPRSLLIFRANWENFIDDLMSEWQTLNIVSVLLMSAILTMLQIDAASHPITRTSALFSLICALMSLLYGCLYIIRFGTMRKMHKASSFADEAQKSTTSIWWNVWVLLAMVSLLYAPSYAEAEAIVVFFVCIMSFVWLSGSSNDPSTFASSPRAALGIRIALTVVFSLGLIYFMLIVRTFHRYGDLLDREWMRRVNEWSKEVWSAPQARPVPTPYPLPPDLPPRKLVPRSPLIKPKKRTVLSPDDGKPIPVEVLPEIKEEQKFDKVPDFVPLTSPPPEFFKPFGPVLHPSGLGGESHRVMQLGYHDVEARQSSGEPPSWAQTIEWGDLNRFAVDISNAWNGRIALDYEDAVSGYHDTRELPAYTLVSAARLDTPLPDEGDPLVNFADLGQETASESGSSSSSYGNVIEPTDNTLGRPEASASSSDSASPPLVVQTHSHSPSPPGTPPVNTRALSRSLSPPPPSRPPDNYIDSALVETVREFVALWNEWYFHPRNIEASLVLLESPEPGGFVYAINLGMRPPMLEPIMRQKDDQEEAEPAGKSGGKAGTVRDPESSGPQIG</sequence>
<comment type="caution">
    <text evidence="3">The sequence shown here is derived from an EMBL/GenBank/DDBJ whole genome shotgun (WGS) entry which is preliminary data.</text>
</comment>
<proteinExistence type="predicted"/>
<dbReference type="Proteomes" id="UP001221142">
    <property type="component" value="Unassembled WGS sequence"/>
</dbReference>
<accession>A0AAD7BL73</accession>
<dbReference type="AlphaFoldDB" id="A0AAD7BL73"/>
<feature type="region of interest" description="Disordered" evidence="1">
    <location>
        <begin position="772"/>
        <end position="806"/>
    </location>
</feature>
<feature type="transmembrane region" description="Helical" evidence="2">
    <location>
        <begin position="302"/>
        <end position="325"/>
    </location>
</feature>
<evidence type="ECO:0000313" key="4">
    <source>
        <dbReference type="Proteomes" id="UP001221142"/>
    </source>
</evidence>
<evidence type="ECO:0000256" key="2">
    <source>
        <dbReference type="SAM" id="Phobius"/>
    </source>
</evidence>
<evidence type="ECO:0000256" key="1">
    <source>
        <dbReference type="SAM" id="MobiDB-lite"/>
    </source>
</evidence>
<feature type="transmembrane region" description="Helical" evidence="2">
    <location>
        <begin position="400"/>
        <end position="421"/>
    </location>
</feature>
<reference evidence="3" key="1">
    <citation type="submission" date="2023-03" db="EMBL/GenBank/DDBJ databases">
        <title>Massive genome expansion in bonnet fungi (Mycena s.s.) driven by repeated elements and novel gene families across ecological guilds.</title>
        <authorList>
            <consortium name="Lawrence Berkeley National Laboratory"/>
            <person name="Harder C.B."/>
            <person name="Miyauchi S."/>
            <person name="Viragh M."/>
            <person name="Kuo A."/>
            <person name="Thoen E."/>
            <person name="Andreopoulos B."/>
            <person name="Lu D."/>
            <person name="Skrede I."/>
            <person name="Drula E."/>
            <person name="Henrissat B."/>
            <person name="Morin E."/>
            <person name="Kohler A."/>
            <person name="Barry K."/>
            <person name="LaButti K."/>
            <person name="Morin E."/>
            <person name="Salamov A."/>
            <person name="Lipzen A."/>
            <person name="Mereny Z."/>
            <person name="Hegedus B."/>
            <person name="Baldrian P."/>
            <person name="Stursova M."/>
            <person name="Weitz H."/>
            <person name="Taylor A."/>
            <person name="Grigoriev I.V."/>
            <person name="Nagy L.G."/>
            <person name="Martin F."/>
            <person name="Kauserud H."/>
        </authorList>
    </citation>
    <scope>NUCLEOTIDE SEQUENCE</scope>
    <source>
        <strain evidence="3">9284</strain>
    </source>
</reference>
<feature type="region of interest" description="Disordered" evidence="1">
    <location>
        <begin position="637"/>
        <end position="714"/>
    </location>
</feature>
<feature type="compositionally biased region" description="Low complexity" evidence="1">
    <location>
        <begin position="665"/>
        <end position="674"/>
    </location>
</feature>
<protein>
    <recommendedName>
        <fullName evidence="5">Transmembrane protein</fullName>
    </recommendedName>
</protein>
<gene>
    <name evidence="3" type="ORF">FB45DRAFT_926764</name>
</gene>
<evidence type="ECO:0000313" key="3">
    <source>
        <dbReference type="EMBL" id="KAJ7623788.1"/>
    </source>
</evidence>
<feature type="region of interest" description="Disordered" evidence="1">
    <location>
        <begin position="1"/>
        <end position="33"/>
    </location>
</feature>
<evidence type="ECO:0008006" key="5">
    <source>
        <dbReference type="Google" id="ProtNLM"/>
    </source>
</evidence>
<dbReference type="EMBL" id="JARKIF010000014">
    <property type="protein sequence ID" value="KAJ7623788.1"/>
    <property type="molecule type" value="Genomic_DNA"/>
</dbReference>
<keyword evidence="2" id="KW-1133">Transmembrane helix</keyword>
<organism evidence="3 4">
    <name type="scientific">Roridomyces roridus</name>
    <dbReference type="NCBI Taxonomy" id="1738132"/>
    <lineage>
        <taxon>Eukaryota</taxon>
        <taxon>Fungi</taxon>
        <taxon>Dikarya</taxon>
        <taxon>Basidiomycota</taxon>
        <taxon>Agaricomycotina</taxon>
        <taxon>Agaricomycetes</taxon>
        <taxon>Agaricomycetidae</taxon>
        <taxon>Agaricales</taxon>
        <taxon>Marasmiineae</taxon>
        <taxon>Mycenaceae</taxon>
        <taxon>Roridomyces</taxon>
    </lineage>
</organism>